<sequence length="33" mass="3816">MMLVLLTEDKPGLRYRNTKVRLVLELKVEANGD</sequence>
<protein>
    <submittedName>
        <fullName evidence="2">Uncharacterized protein</fullName>
    </submittedName>
</protein>
<evidence type="ECO:0000313" key="2">
    <source>
        <dbReference type="EMBL" id="AFL88667.1"/>
    </source>
</evidence>
<gene>
    <name evidence="1" type="ordered locus">Terro_2044</name>
    <name evidence="2" type="ordered locus">Terro_2410</name>
</gene>
<dbReference type="KEGG" id="trs:Terro_2410"/>
<dbReference type="KEGG" id="trs:Terro_2044"/>
<dbReference type="EMBL" id="CP003379">
    <property type="protein sequence ID" value="AFL88667.1"/>
    <property type="molecule type" value="Genomic_DNA"/>
</dbReference>
<dbReference type="AlphaFoldDB" id="I3ZHE9"/>
<dbReference type="HOGENOM" id="CLU_3384249_0_0_0"/>
<dbReference type="Proteomes" id="UP000006056">
    <property type="component" value="Chromosome"/>
</dbReference>
<dbReference type="STRING" id="926566.Terro_2044"/>
<evidence type="ECO:0000313" key="3">
    <source>
        <dbReference type="Proteomes" id="UP000006056"/>
    </source>
</evidence>
<keyword evidence="3" id="KW-1185">Reference proteome</keyword>
<evidence type="ECO:0000313" key="1">
    <source>
        <dbReference type="EMBL" id="AFL88325.1"/>
    </source>
</evidence>
<reference evidence="2 3" key="1">
    <citation type="submission" date="2012-06" db="EMBL/GenBank/DDBJ databases">
        <title>Complete genome of Terriglobus roseus DSM 18391.</title>
        <authorList>
            <consortium name="US DOE Joint Genome Institute (JGI-PGF)"/>
            <person name="Lucas S."/>
            <person name="Copeland A."/>
            <person name="Lapidus A."/>
            <person name="Glavina del Rio T."/>
            <person name="Dalin E."/>
            <person name="Tice H."/>
            <person name="Bruce D."/>
            <person name="Goodwin L."/>
            <person name="Pitluck S."/>
            <person name="Peters L."/>
            <person name="Mikhailova N."/>
            <person name="Munk A.C.C."/>
            <person name="Kyrpides N."/>
            <person name="Mavromatis K."/>
            <person name="Ivanova N."/>
            <person name="Brettin T."/>
            <person name="Detter J.C."/>
            <person name="Han C."/>
            <person name="Larimer F."/>
            <person name="Land M."/>
            <person name="Hauser L."/>
            <person name="Markowitz V."/>
            <person name="Cheng J.-F."/>
            <person name="Hugenholtz P."/>
            <person name="Woyke T."/>
            <person name="Wu D."/>
            <person name="Brambilla E."/>
            <person name="Klenk H.-P."/>
            <person name="Eisen J.A."/>
        </authorList>
    </citation>
    <scope>NUCLEOTIDE SEQUENCE [LARGE SCALE GENOMIC DNA]</scope>
    <source>
        <strain evidence="2">DSM 18391</strain>
        <strain evidence="3">DSM 18391 / NRRL B-41598 / KBS 63</strain>
    </source>
</reference>
<name>I3ZHE9_TERRK</name>
<organism evidence="2 3">
    <name type="scientific">Terriglobus roseus (strain DSM 18391 / NRRL B-41598 / KBS 63)</name>
    <dbReference type="NCBI Taxonomy" id="926566"/>
    <lineage>
        <taxon>Bacteria</taxon>
        <taxon>Pseudomonadati</taxon>
        <taxon>Acidobacteriota</taxon>
        <taxon>Terriglobia</taxon>
        <taxon>Terriglobales</taxon>
        <taxon>Acidobacteriaceae</taxon>
        <taxon>Terriglobus</taxon>
    </lineage>
</organism>
<accession>I3ZHE9</accession>
<dbReference type="EMBL" id="CP003379">
    <property type="protein sequence ID" value="AFL88325.1"/>
    <property type="molecule type" value="Genomic_DNA"/>
</dbReference>
<proteinExistence type="predicted"/>